<evidence type="ECO:0000256" key="1">
    <source>
        <dbReference type="PROSITE-ProRule" id="PRU00339"/>
    </source>
</evidence>
<feature type="repeat" description="TPR" evidence="1">
    <location>
        <begin position="161"/>
        <end position="194"/>
    </location>
</feature>
<dbReference type="SUPFAM" id="SSF48452">
    <property type="entry name" value="TPR-like"/>
    <property type="match status" value="2"/>
</dbReference>
<dbReference type="Pfam" id="PF14559">
    <property type="entry name" value="TPR_19"/>
    <property type="match status" value="1"/>
</dbReference>
<dbReference type="SUPFAM" id="SSF53756">
    <property type="entry name" value="UDP-Glycosyltransferase/glycogen phosphorylase"/>
    <property type="match status" value="1"/>
</dbReference>
<dbReference type="SMART" id="SM00028">
    <property type="entry name" value="TPR"/>
    <property type="match status" value="9"/>
</dbReference>
<gene>
    <name evidence="2" type="ORF">EJ913_06255</name>
</gene>
<protein>
    <submittedName>
        <fullName evidence="2">Tetratricopeptide repeat protein</fullName>
    </submittedName>
</protein>
<dbReference type="InterPro" id="IPR011990">
    <property type="entry name" value="TPR-like_helical_dom_sf"/>
</dbReference>
<comment type="caution">
    <text evidence="2">The sequence shown here is derived from an EMBL/GenBank/DDBJ whole genome shotgun (WGS) entry which is preliminary data.</text>
</comment>
<feature type="repeat" description="TPR" evidence="1">
    <location>
        <begin position="127"/>
        <end position="160"/>
    </location>
</feature>
<dbReference type="PROSITE" id="PS50005">
    <property type="entry name" value="TPR"/>
    <property type="match status" value="4"/>
</dbReference>
<dbReference type="Proteomes" id="UP000280346">
    <property type="component" value="Unassembled WGS sequence"/>
</dbReference>
<dbReference type="RefSeq" id="WP_126995871.1">
    <property type="nucleotide sequence ID" value="NZ_JBNPXW010000006.1"/>
</dbReference>
<dbReference type="OrthoDB" id="6193797at2"/>
<accession>A0A3S0XDB6</accession>
<reference evidence="2 3" key="1">
    <citation type="submission" date="2018-12" db="EMBL/GenBank/DDBJ databases">
        <authorList>
            <person name="Yang Y."/>
        </authorList>
    </citation>
    <scope>NUCLEOTIDE SEQUENCE [LARGE SCALE GENOMIC DNA]</scope>
    <source>
        <strain evidence="2 3">GSF71</strain>
    </source>
</reference>
<evidence type="ECO:0000313" key="2">
    <source>
        <dbReference type="EMBL" id="RUQ74635.1"/>
    </source>
</evidence>
<dbReference type="Gene3D" id="1.25.40.10">
    <property type="entry name" value="Tetratricopeptide repeat domain"/>
    <property type="match status" value="5"/>
</dbReference>
<dbReference type="Pfam" id="PF13181">
    <property type="entry name" value="TPR_8"/>
    <property type="match status" value="1"/>
</dbReference>
<feature type="repeat" description="TPR" evidence="1">
    <location>
        <begin position="261"/>
        <end position="294"/>
    </location>
</feature>
<dbReference type="PANTHER" id="PTHR44809:SF1">
    <property type="entry name" value="PROTEIN O-MANNOSYL-TRANSFERASE TMTC1"/>
    <property type="match status" value="1"/>
</dbReference>
<dbReference type="Pfam" id="PF13432">
    <property type="entry name" value="TPR_16"/>
    <property type="match status" value="3"/>
</dbReference>
<name>A0A3S0XDB6_9PROT</name>
<dbReference type="AlphaFoldDB" id="A0A3S0XDB6"/>
<feature type="repeat" description="TPR" evidence="1">
    <location>
        <begin position="329"/>
        <end position="362"/>
    </location>
</feature>
<dbReference type="PANTHER" id="PTHR44809">
    <property type="match status" value="1"/>
</dbReference>
<dbReference type="EMBL" id="RZIJ01000003">
    <property type="protein sequence ID" value="RUQ74635.1"/>
    <property type="molecule type" value="Genomic_DNA"/>
</dbReference>
<keyword evidence="1" id="KW-0802">TPR repeat</keyword>
<evidence type="ECO:0000313" key="3">
    <source>
        <dbReference type="Proteomes" id="UP000280346"/>
    </source>
</evidence>
<dbReference type="InterPro" id="IPR052943">
    <property type="entry name" value="TMTC_O-mannosyl-trnsfr"/>
</dbReference>
<keyword evidence="3" id="KW-1185">Reference proteome</keyword>
<proteinExistence type="predicted"/>
<dbReference type="InterPro" id="IPR019734">
    <property type="entry name" value="TPR_rpt"/>
</dbReference>
<sequence length="677" mass="73137">MNRNQRRGGSAKGSAATAVAADAVAVGLLGQAVPLHQAGRLAEAEAIYRQALAARPRQPDALHLLGMIACQTGRFAQAADLIGQAVGVNRTVPDYHANLAFALQALGRSVEAERSARTALRLRAAFPEAANTLGNALNAQGKFAEAADAYRDALRARPDYAEAQGNLGAVLRSLGRSAEAEPLLRQALARNPHLVEARVALGLALLDLERAEEGEATLRAALHQRPDHAGALLILAGAVQRRGADAVPVYRRSLAVEPADAEAWNGQGLALQKADRIDGAAEAYARTVRLSPSMTEALTNLGNIRRLQGRSAEAAALQRQALGQRPDYAAAHANLGQALQDLGDDRGAEDSFTRALEFDPTESVARFNRAILRLRQGRLAEGWADYADRFASGRLGRPRRLPIPEWTGEDLANRRILLWAEQGLGDELMFGSVLPDVIARAGEVVVECDARLVPLFQRSFPSALVRPPTREPGDADCHAPFGSLPRLLRDHLGDFPTRSGWLRPDPAKALLWRERLAALGPGLTVGIAWTSRRITTERKAAYTTLDQWMPILRLPGLRLVSLQYDGRLEEIAATEKRFGVRIHRWDDLDQTNDLESTAALVTGLDLAVTVASSAGELAGALGVPVWRIGWPGWSHLGVATRPWFPSMTCVHPPDGGTLDDAIHQIYLRFIRLSGGVL</sequence>
<organism evidence="2 3">
    <name type="scientific">Azospirillum doebereinerae</name>
    <dbReference type="NCBI Taxonomy" id="92933"/>
    <lineage>
        <taxon>Bacteria</taxon>
        <taxon>Pseudomonadati</taxon>
        <taxon>Pseudomonadota</taxon>
        <taxon>Alphaproteobacteria</taxon>
        <taxon>Rhodospirillales</taxon>
        <taxon>Azospirillaceae</taxon>
        <taxon>Azospirillum</taxon>
    </lineage>
</organism>